<reference evidence="1 2" key="2">
    <citation type="journal article" date="2022" name="Mol. Ecol. Resour.">
        <title>The genomes of chicory, endive, great burdock and yacon provide insights into Asteraceae paleo-polyploidization history and plant inulin production.</title>
        <authorList>
            <person name="Fan W."/>
            <person name="Wang S."/>
            <person name="Wang H."/>
            <person name="Wang A."/>
            <person name="Jiang F."/>
            <person name="Liu H."/>
            <person name="Zhao H."/>
            <person name="Xu D."/>
            <person name="Zhang Y."/>
        </authorList>
    </citation>
    <scope>NUCLEOTIDE SEQUENCE [LARGE SCALE GENOMIC DNA]</scope>
    <source>
        <strain evidence="2">cv. Niubang</strain>
    </source>
</reference>
<dbReference type="Proteomes" id="UP001055879">
    <property type="component" value="Linkage Group LG03"/>
</dbReference>
<name>A0ACB9DQ85_ARCLA</name>
<comment type="caution">
    <text evidence="1">The sequence shown here is derived from an EMBL/GenBank/DDBJ whole genome shotgun (WGS) entry which is preliminary data.</text>
</comment>
<accession>A0ACB9DQ85</accession>
<reference evidence="2" key="1">
    <citation type="journal article" date="2022" name="Mol. Ecol. Resour.">
        <title>The genomes of chicory, endive, great burdock and yacon provide insights into Asteraceae palaeo-polyploidization history and plant inulin production.</title>
        <authorList>
            <person name="Fan W."/>
            <person name="Wang S."/>
            <person name="Wang H."/>
            <person name="Wang A."/>
            <person name="Jiang F."/>
            <person name="Liu H."/>
            <person name="Zhao H."/>
            <person name="Xu D."/>
            <person name="Zhang Y."/>
        </authorList>
    </citation>
    <scope>NUCLEOTIDE SEQUENCE [LARGE SCALE GENOMIC DNA]</scope>
    <source>
        <strain evidence="2">cv. Niubang</strain>
    </source>
</reference>
<keyword evidence="2" id="KW-1185">Reference proteome</keyword>
<dbReference type="EMBL" id="CM042049">
    <property type="protein sequence ID" value="KAI3748376.1"/>
    <property type="molecule type" value="Genomic_DNA"/>
</dbReference>
<protein>
    <submittedName>
        <fullName evidence="1">Uncharacterized protein</fullName>
    </submittedName>
</protein>
<evidence type="ECO:0000313" key="1">
    <source>
        <dbReference type="EMBL" id="KAI3748376.1"/>
    </source>
</evidence>
<proteinExistence type="predicted"/>
<gene>
    <name evidence="1" type="ORF">L6452_11404</name>
</gene>
<organism evidence="1 2">
    <name type="scientific">Arctium lappa</name>
    <name type="common">Greater burdock</name>
    <name type="synonym">Lappa major</name>
    <dbReference type="NCBI Taxonomy" id="4217"/>
    <lineage>
        <taxon>Eukaryota</taxon>
        <taxon>Viridiplantae</taxon>
        <taxon>Streptophyta</taxon>
        <taxon>Embryophyta</taxon>
        <taxon>Tracheophyta</taxon>
        <taxon>Spermatophyta</taxon>
        <taxon>Magnoliopsida</taxon>
        <taxon>eudicotyledons</taxon>
        <taxon>Gunneridae</taxon>
        <taxon>Pentapetalae</taxon>
        <taxon>asterids</taxon>
        <taxon>campanulids</taxon>
        <taxon>Asterales</taxon>
        <taxon>Asteraceae</taxon>
        <taxon>Carduoideae</taxon>
        <taxon>Cardueae</taxon>
        <taxon>Arctiinae</taxon>
        <taxon>Arctium</taxon>
    </lineage>
</organism>
<sequence>MLLSKHLSNNFKGRWSTGRGFCMLDPLRSCWWKMMIVHVTLSLHCFATVTMKLFKQPTDFKPGRFWKIYPITLTLC</sequence>
<evidence type="ECO:0000313" key="2">
    <source>
        <dbReference type="Proteomes" id="UP001055879"/>
    </source>
</evidence>